<evidence type="ECO:0000313" key="2">
    <source>
        <dbReference type="EMBL" id="EGZ21588.1"/>
    </source>
</evidence>
<feature type="compositionally biased region" description="Basic and acidic residues" evidence="1">
    <location>
        <begin position="195"/>
        <end position="226"/>
    </location>
</feature>
<reference evidence="2 3" key="1">
    <citation type="journal article" date="2006" name="Science">
        <title>Phytophthora genome sequences uncover evolutionary origins and mechanisms of pathogenesis.</title>
        <authorList>
            <person name="Tyler B.M."/>
            <person name="Tripathy S."/>
            <person name="Zhang X."/>
            <person name="Dehal P."/>
            <person name="Jiang R.H."/>
            <person name="Aerts A."/>
            <person name="Arredondo F.D."/>
            <person name="Baxter L."/>
            <person name="Bensasson D."/>
            <person name="Beynon J.L."/>
            <person name="Chapman J."/>
            <person name="Damasceno C.M."/>
            <person name="Dorrance A.E."/>
            <person name="Dou D."/>
            <person name="Dickerman A.W."/>
            <person name="Dubchak I.L."/>
            <person name="Garbelotto M."/>
            <person name="Gijzen M."/>
            <person name="Gordon S.G."/>
            <person name="Govers F."/>
            <person name="Grunwald N.J."/>
            <person name="Huang W."/>
            <person name="Ivors K.L."/>
            <person name="Jones R.W."/>
            <person name="Kamoun S."/>
            <person name="Krampis K."/>
            <person name="Lamour K.H."/>
            <person name="Lee M.K."/>
            <person name="McDonald W.H."/>
            <person name="Medina M."/>
            <person name="Meijer H.J."/>
            <person name="Nordberg E.K."/>
            <person name="Maclean D.J."/>
            <person name="Ospina-Giraldo M.D."/>
            <person name="Morris P.F."/>
            <person name="Phuntumart V."/>
            <person name="Putnam N.H."/>
            <person name="Rash S."/>
            <person name="Rose J.K."/>
            <person name="Sakihama Y."/>
            <person name="Salamov A.A."/>
            <person name="Savidor A."/>
            <person name="Scheuring C.F."/>
            <person name="Smith B.M."/>
            <person name="Sobral B.W."/>
            <person name="Terry A."/>
            <person name="Torto-Alalibo T.A."/>
            <person name="Win J."/>
            <person name="Xu Z."/>
            <person name="Zhang H."/>
            <person name="Grigoriev I.V."/>
            <person name="Rokhsar D.S."/>
            <person name="Boore J.L."/>
        </authorList>
    </citation>
    <scope>NUCLEOTIDE SEQUENCE [LARGE SCALE GENOMIC DNA]</scope>
    <source>
        <strain evidence="2 3">P6497</strain>
    </source>
</reference>
<dbReference type="GeneID" id="20641716"/>
<dbReference type="InParanoid" id="G4Z4Q1"/>
<dbReference type="EMBL" id="JH159153">
    <property type="protein sequence ID" value="EGZ21588.1"/>
    <property type="molecule type" value="Genomic_DNA"/>
</dbReference>
<protein>
    <submittedName>
        <fullName evidence="2">Uncharacterized protein</fullName>
    </submittedName>
</protein>
<accession>G4Z4Q1</accession>
<dbReference type="AlphaFoldDB" id="G4Z4Q1"/>
<keyword evidence="3" id="KW-1185">Reference proteome</keyword>
<feature type="region of interest" description="Disordered" evidence="1">
    <location>
        <begin position="112"/>
        <end position="140"/>
    </location>
</feature>
<name>G4Z4Q1_PHYSP</name>
<sequence length="243" mass="27692">MYKDIIYVFMKVILCAKPQILEAVNFTASQCEVDDACTQAQAASHRANRATRFLLMRDASNVISPRSYRLFSCLHTNDSFSVSFSSLDYVATRAMQSVAQDALDRALDDPAVTQDHRERQRQDAEDAAVREKQNAADRLKKMTRKQIGAYGFTDMLGLGDEGNVVKIKTRRSAPRPMMLAPPTLTVSACRRRRHAREDKTKQEKKVKYEKELLTEDRDRKDKAEKRNVKRRCSRKSSTDLAPG</sequence>
<organism evidence="2 3">
    <name type="scientific">Phytophthora sojae (strain P6497)</name>
    <name type="common">Soybean stem and root rot agent</name>
    <name type="synonym">Phytophthora megasperma f. sp. glycines</name>
    <dbReference type="NCBI Taxonomy" id="1094619"/>
    <lineage>
        <taxon>Eukaryota</taxon>
        <taxon>Sar</taxon>
        <taxon>Stramenopiles</taxon>
        <taxon>Oomycota</taxon>
        <taxon>Peronosporomycetes</taxon>
        <taxon>Peronosporales</taxon>
        <taxon>Peronosporaceae</taxon>
        <taxon>Phytophthora</taxon>
    </lineage>
</organism>
<dbReference type="SMR" id="G4Z4Q1"/>
<gene>
    <name evidence="2" type="ORF">PHYSODRAFT_299259</name>
</gene>
<dbReference type="KEGG" id="psoj:PHYSODRAFT_299259"/>
<dbReference type="Proteomes" id="UP000002640">
    <property type="component" value="Unassembled WGS sequence"/>
</dbReference>
<feature type="region of interest" description="Disordered" evidence="1">
    <location>
        <begin position="190"/>
        <end position="243"/>
    </location>
</feature>
<evidence type="ECO:0000256" key="1">
    <source>
        <dbReference type="SAM" id="MobiDB-lite"/>
    </source>
</evidence>
<evidence type="ECO:0000313" key="3">
    <source>
        <dbReference type="Proteomes" id="UP000002640"/>
    </source>
</evidence>
<dbReference type="RefSeq" id="XP_009524305.1">
    <property type="nucleotide sequence ID" value="XM_009526010.1"/>
</dbReference>
<proteinExistence type="predicted"/>